<feature type="region of interest" description="Disordered" evidence="1">
    <location>
        <begin position="690"/>
        <end position="1178"/>
    </location>
</feature>
<dbReference type="RefSeq" id="XP_067922332.1">
    <property type="nucleotide sequence ID" value="XM_068065696.1"/>
</dbReference>
<feature type="compositionally biased region" description="Basic residues" evidence="1">
    <location>
        <begin position="604"/>
        <end position="613"/>
    </location>
</feature>
<feature type="compositionally biased region" description="Low complexity" evidence="1">
    <location>
        <begin position="350"/>
        <end position="365"/>
    </location>
</feature>
<reference evidence="2 3" key="1">
    <citation type="journal article" date="2017" name="Int. J. Parasitol.">
        <title>The genome of the protozoan parasite Cystoisospora suis and a reverse vaccinology approach to identify vaccine candidates.</title>
        <authorList>
            <person name="Palmieri N."/>
            <person name="Shrestha A."/>
            <person name="Ruttkowski B."/>
            <person name="Beck T."/>
            <person name="Vogl C."/>
            <person name="Tomley F."/>
            <person name="Blake D.P."/>
            <person name="Joachim A."/>
        </authorList>
    </citation>
    <scope>NUCLEOTIDE SEQUENCE [LARGE SCALE GENOMIC DNA]</scope>
    <source>
        <strain evidence="2 3">Wien I</strain>
    </source>
</reference>
<feature type="compositionally biased region" description="Basic and acidic residues" evidence="1">
    <location>
        <begin position="892"/>
        <end position="912"/>
    </location>
</feature>
<gene>
    <name evidence="2" type="ORF">CSUI_005521</name>
</gene>
<feature type="compositionally biased region" description="Acidic residues" evidence="1">
    <location>
        <begin position="215"/>
        <end position="239"/>
    </location>
</feature>
<feature type="compositionally biased region" description="Acidic residues" evidence="1">
    <location>
        <begin position="57"/>
        <end position="66"/>
    </location>
</feature>
<comment type="caution">
    <text evidence="2">The sequence shown here is derived from an EMBL/GenBank/DDBJ whole genome shotgun (WGS) entry which is preliminary data.</text>
</comment>
<dbReference type="VEuPathDB" id="ToxoDB:CSUI_005521"/>
<feature type="compositionally biased region" description="Low complexity" evidence="1">
    <location>
        <begin position="161"/>
        <end position="177"/>
    </location>
</feature>
<keyword evidence="3" id="KW-1185">Reference proteome</keyword>
<feature type="region of interest" description="Disordered" evidence="1">
    <location>
        <begin position="488"/>
        <end position="672"/>
    </location>
</feature>
<feature type="compositionally biased region" description="Basic and acidic residues" evidence="1">
    <location>
        <begin position="1240"/>
        <end position="1252"/>
    </location>
</feature>
<evidence type="ECO:0000256" key="1">
    <source>
        <dbReference type="SAM" id="MobiDB-lite"/>
    </source>
</evidence>
<feature type="compositionally biased region" description="Polar residues" evidence="1">
    <location>
        <begin position="1118"/>
        <end position="1154"/>
    </location>
</feature>
<feature type="compositionally biased region" description="Basic residues" evidence="1">
    <location>
        <begin position="203"/>
        <end position="212"/>
    </location>
</feature>
<dbReference type="AlphaFoldDB" id="A0A2C6KXP8"/>
<feature type="compositionally biased region" description="Polar residues" evidence="1">
    <location>
        <begin position="423"/>
        <end position="432"/>
    </location>
</feature>
<feature type="compositionally biased region" description="Polar residues" evidence="1">
    <location>
        <begin position="779"/>
        <end position="789"/>
    </location>
</feature>
<feature type="compositionally biased region" description="Polar residues" evidence="1">
    <location>
        <begin position="1056"/>
        <end position="1070"/>
    </location>
</feature>
<protein>
    <submittedName>
        <fullName evidence="2">Uncharacterized protein</fullName>
    </submittedName>
</protein>
<accession>A0A2C6KXP8</accession>
<evidence type="ECO:0000313" key="3">
    <source>
        <dbReference type="Proteomes" id="UP000221165"/>
    </source>
</evidence>
<feature type="non-terminal residue" evidence="2">
    <location>
        <position position="1265"/>
    </location>
</feature>
<feature type="compositionally biased region" description="Polar residues" evidence="1">
    <location>
        <begin position="252"/>
        <end position="268"/>
    </location>
</feature>
<feature type="compositionally biased region" description="Polar residues" evidence="1">
    <location>
        <begin position="124"/>
        <end position="133"/>
    </location>
</feature>
<name>A0A2C6KXP8_9APIC</name>
<feature type="compositionally biased region" description="Polar residues" evidence="1">
    <location>
        <begin position="720"/>
        <end position="729"/>
    </location>
</feature>
<dbReference type="GeneID" id="94428907"/>
<feature type="compositionally biased region" description="Basic and acidic residues" evidence="1">
    <location>
        <begin position="738"/>
        <end position="754"/>
    </location>
</feature>
<feature type="compositionally biased region" description="Low complexity" evidence="1">
    <location>
        <begin position="931"/>
        <end position="950"/>
    </location>
</feature>
<feature type="compositionally biased region" description="Basic residues" evidence="1">
    <location>
        <begin position="859"/>
        <end position="870"/>
    </location>
</feature>
<feature type="compositionally biased region" description="Basic and acidic residues" evidence="1">
    <location>
        <begin position="149"/>
        <end position="160"/>
    </location>
</feature>
<feature type="compositionally biased region" description="Low complexity" evidence="1">
    <location>
        <begin position="878"/>
        <end position="891"/>
    </location>
</feature>
<feature type="compositionally biased region" description="Basic and acidic residues" evidence="1">
    <location>
        <begin position="977"/>
        <end position="993"/>
    </location>
</feature>
<feature type="region of interest" description="Disordered" evidence="1">
    <location>
        <begin position="1208"/>
        <end position="1265"/>
    </location>
</feature>
<feature type="compositionally biased region" description="Acidic residues" evidence="1">
    <location>
        <begin position="404"/>
        <end position="413"/>
    </location>
</feature>
<proteinExistence type="predicted"/>
<feature type="region of interest" description="Disordered" evidence="1">
    <location>
        <begin position="287"/>
        <end position="465"/>
    </location>
</feature>
<feature type="compositionally biased region" description="Basic and acidic residues" evidence="1">
    <location>
        <begin position="307"/>
        <end position="319"/>
    </location>
</feature>
<feature type="compositionally biased region" description="Basic and acidic residues" evidence="1">
    <location>
        <begin position="390"/>
        <end position="403"/>
    </location>
</feature>
<feature type="compositionally biased region" description="Low complexity" evidence="1">
    <location>
        <begin position="564"/>
        <end position="578"/>
    </location>
</feature>
<feature type="compositionally biased region" description="Low complexity" evidence="1">
    <location>
        <begin position="1071"/>
        <end position="1105"/>
    </location>
</feature>
<feature type="compositionally biased region" description="Polar residues" evidence="1">
    <location>
        <begin position="39"/>
        <end position="49"/>
    </location>
</feature>
<sequence length="1265" mass="138306">MERSVEREEDFIGSFSTFSSPSLHPSDQKKEEEEETEKNVTTPLPSSSRFRNRKQQEEEEQEEEEERREGGDGGGTTHPHIFSSSLHGDPRSLSSSSPRHVDIERSVDRVSNFSLSSPMKEMSSPFSHLQETVQGLQQLHQGEEEDEHLAEKEEDNRDRLPPLSSSSCSSVSSLPASAKDPLQLPTSSPYHSSDVLEYSLKELKKKKKKRKRSQEEEEEKEKNEEGEEEDDEGEEEEQEERERSISEPRSFLSCNTRLSTRDGSTSSVIAGRTGVYTHDEEGACCTATNPSGEHLLPSSWMIGGVSSKHEEGREGEEQPGRSLVSSGEVSVSTTCVDNPSRGGEGAALASSSSSISRVISPHTSSKTTEESGGVLSLPLMSGDSLSSGESGERLVDKEKRKEKEEDEEGEREDPDLLRRTDSSKVSPETVSSEGEEVYVHLGCSDEEEYTETSTRKGKVNERKGRNAACKNTLSDSRKLVETTGCTYSSRRISLGSHDEEQKEIDCHITSGSEGDEEKKKRRKLGAREENTVTTLSSHDEEEESRGLAREEEQATLQCRRSRRLASSSSSSSLPVSHVSPRRGEGSSPLVRRRQAREEEDSLKKKTPVSRGRHGGKEEVKSKGRTPFSRSTTTRRRKGLDVEEEDKEERSEEAEEEEVRSCSDSSQSDDVVDLERVECLRVARCVDMRASHYHKTSMASHGTGKAEGKGRQRKTPRRGRTASTFLTTPISAGRRRRREATEEGERNEKDERFSSDGDCSVVKISKETFSEDSSSSSSSRQVSCEVTTPYSSRARGTPRRGSRRSSVTSSIEGEGESRRGRGGRGSRARRGEGEERKKNKTQSSGRSRGRAVCTPGGSKTQRRERKSHRGRTSQNRRVSLGSSFSPSSSSKTSDNEHHLHFTKSPKIEGERRGAQSGAEEEEDEEEEEGEESSSSSALSSSHISSSSPSDSGDSEYEEEGKMKTSTKAISPLKRRERRSCGDGKRDTSTPEKWRSSAFVVSGMKGATGGRSRCKPSGDLLHLLTAGTKKDENNAGQVGGDVSSPLGFEKKKKMMKMTTSLTPTQSMVMTHTSPGSSSRSSYPPGVCTPGLLLLPSSPSSVPFSSSSQARSPHLLRHHPLSSTTSSGRGEEASFSSSPHLTQASPLSPFLSQQQLRDFSGGASRGMIKAAAGRGSIHSTGTDSLAHLLRSSASTSTTSFLDLRPSQAILATKSPVGEREGGEQEGDEGVSTGSTLVTRRNHEHSFVSREGRASKGDGITPPSISLQS</sequence>
<evidence type="ECO:0000313" key="2">
    <source>
        <dbReference type="EMBL" id="PHJ20646.1"/>
    </source>
</evidence>
<feature type="compositionally biased region" description="Polar residues" evidence="1">
    <location>
        <begin position="323"/>
        <end position="337"/>
    </location>
</feature>
<feature type="compositionally biased region" description="Basic and acidic residues" evidence="1">
    <location>
        <begin position="99"/>
        <end position="108"/>
    </location>
</feature>
<dbReference type="Proteomes" id="UP000221165">
    <property type="component" value="Unassembled WGS sequence"/>
</dbReference>
<feature type="compositionally biased region" description="Acidic residues" evidence="1">
    <location>
        <begin position="917"/>
        <end position="930"/>
    </location>
</feature>
<feature type="compositionally biased region" description="Basic residues" evidence="1">
    <location>
        <begin position="710"/>
        <end position="719"/>
    </location>
</feature>
<feature type="compositionally biased region" description="Acidic residues" evidence="1">
    <location>
        <begin position="641"/>
        <end position="657"/>
    </location>
</feature>
<dbReference type="EMBL" id="MIGC01002669">
    <property type="protein sequence ID" value="PHJ20646.1"/>
    <property type="molecule type" value="Genomic_DNA"/>
</dbReference>
<feature type="compositionally biased region" description="Polar residues" evidence="1">
    <location>
        <begin position="14"/>
        <end position="25"/>
    </location>
</feature>
<feature type="region of interest" description="Disordered" evidence="1">
    <location>
        <begin position="1"/>
        <end position="269"/>
    </location>
</feature>
<organism evidence="2 3">
    <name type="scientific">Cystoisospora suis</name>
    <dbReference type="NCBI Taxonomy" id="483139"/>
    <lineage>
        <taxon>Eukaryota</taxon>
        <taxon>Sar</taxon>
        <taxon>Alveolata</taxon>
        <taxon>Apicomplexa</taxon>
        <taxon>Conoidasida</taxon>
        <taxon>Coccidia</taxon>
        <taxon>Eucoccidiorida</taxon>
        <taxon>Eimeriorina</taxon>
        <taxon>Sarcocystidae</taxon>
        <taxon>Cystoisospora</taxon>
    </lineage>
</organism>
<feature type="compositionally biased region" description="Polar residues" evidence="1">
    <location>
        <begin position="82"/>
        <end position="98"/>
    </location>
</feature>
<feature type="compositionally biased region" description="Basic and acidic residues" evidence="1">
    <location>
        <begin position="496"/>
        <end position="506"/>
    </location>
</feature>